<dbReference type="InterPro" id="IPR036291">
    <property type="entry name" value="NAD(P)-bd_dom_sf"/>
</dbReference>
<dbReference type="Pfam" id="PF02153">
    <property type="entry name" value="PDH_N"/>
    <property type="match status" value="1"/>
</dbReference>
<accession>A0ABP8LDI4</accession>
<evidence type="ECO:0000313" key="4">
    <source>
        <dbReference type="Proteomes" id="UP001500552"/>
    </source>
</evidence>
<dbReference type="PROSITE" id="PS51176">
    <property type="entry name" value="PDH_ADH"/>
    <property type="match status" value="1"/>
</dbReference>
<dbReference type="PANTHER" id="PTHR21363:SF0">
    <property type="entry name" value="PREPHENATE DEHYDROGENASE [NADP(+)]"/>
    <property type="match status" value="1"/>
</dbReference>
<organism evidence="3 4">
    <name type="scientific">Pontibacter saemangeumensis</name>
    <dbReference type="NCBI Taxonomy" id="1084525"/>
    <lineage>
        <taxon>Bacteria</taxon>
        <taxon>Pseudomonadati</taxon>
        <taxon>Bacteroidota</taxon>
        <taxon>Cytophagia</taxon>
        <taxon>Cytophagales</taxon>
        <taxon>Hymenobacteraceae</taxon>
        <taxon>Pontibacter</taxon>
    </lineage>
</organism>
<gene>
    <name evidence="3" type="ORF">GCM10023188_10000</name>
</gene>
<dbReference type="RefSeq" id="WP_345157247.1">
    <property type="nucleotide sequence ID" value="NZ_BAABHC010000004.1"/>
</dbReference>
<dbReference type="EMBL" id="BAABHC010000004">
    <property type="protein sequence ID" value="GAA4427192.1"/>
    <property type="molecule type" value="Genomic_DNA"/>
</dbReference>
<sequence>MNISIIGLGLLGGSFALGLKAKGAPVTILGVDSNPRHASQALAGKIADQILSLPEAVAKADVVVLATPVNTILQQLPEVLDMLPAGAALLDFGSTKEQLCAAVATHPKRGQFVATHPIAGTEYSGPEAAFASLLEGKTMIICEREKSDPAALAVVEQLCHTLDMQMRYMPAAEHDLHFAYVSHLSHISSFALGLTVLDKEKNEKNIFDMAGSGFSSTVRLAKSSPQMWGPIFTQNRQNVSEALAGYIAQLQQFKEAIDARDEEQTKEMMAKANEIRRILG</sequence>
<dbReference type="PANTHER" id="PTHR21363">
    <property type="entry name" value="PREPHENATE DEHYDROGENASE"/>
    <property type="match status" value="1"/>
</dbReference>
<protein>
    <submittedName>
        <fullName evidence="3">Prephenate dehydrogenase</fullName>
    </submittedName>
</protein>
<dbReference type="InterPro" id="IPR046826">
    <property type="entry name" value="PDH_N"/>
</dbReference>
<evidence type="ECO:0000259" key="2">
    <source>
        <dbReference type="PROSITE" id="PS51176"/>
    </source>
</evidence>
<feature type="domain" description="Prephenate/arogenate dehydrogenase" evidence="2">
    <location>
        <begin position="1"/>
        <end position="280"/>
    </location>
</feature>
<dbReference type="SUPFAM" id="SSF51735">
    <property type="entry name" value="NAD(P)-binding Rossmann-fold domains"/>
    <property type="match status" value="1"/>
</dbReference>
<keyword evidence="1" id="KW-0560">Oxidoreductase</keyword>
<name>A0ABP8LDI4_9BACT</name>
<comment type="caution">
    <text evidence="3">The sequence shown here is derived from an EMBL/GenBank/DDBJ whole genome shotgun (WGS) entry which is preliminary data.</text>
</comment>
<dbReference type="InterPro" id="IPR050812">
    <property type="entry name" value="Preph/Arog_dehydrog"/>
</dbReference>
<dbReference type="InterPro" id="IPR003099">
    <property type="entry name" value="Prephen_DH"/>
</dbReference>
<dbReference type="Proteomes" id="UP001500552">
    <property type="component" value="Unassembled WGS sequence"/>
</dbReference>
<dbReference type="InterPro" id="IPR046825">
    <property type="entry name" value="PDH_C"/>
</dbReference>
<reference evidence="4" key="1">
    <citation type="journal article" date="2019" name="Int. J. Syst. Evol. Microbiol.">
        <title>The Global Catalogue of Microorganisms (GCM) 10K type strain sequencing project: providing services to taxonomists for standard genome sequencing and annotation.</title>
        <authorList>
            <consortium name="The Broad Institute Genomics Platform"/>
            <consortium name="The Broad Institute Genome Sequencing Center for Infectious Disease"/>
            <person name="Wu L."/>
            <person name="Ma J."/>
        </authorList>
    </citation>
    <scope>NUCLEOTIDE SEQUENCE [LARGE SCALE GENOMIC DNA]</scope>
    <source>
        <strain evidence="4">JCM 17926</strain>
    </source>
</reference>
<dbReference type="NCBIfam" id="NF006307">
    <property type="entry name" value="PRK08507.1"/>
    <property type="match status" value="1"/>
</dbReference>
<proteinExistence type="predicted"/>
<evidence type="ECO:0000256" key="1">
    <source>
        <dbReference type="ARBA" id="ARBA00023002"/>
    </source>
</evidence>
<dbReference type="InterPro" id="IPR008927">
    <property type="entry name" value="6-PGluconate_DH-like_C_sf"/>
</dbReference>
<dbReference type="Pfam" id="PF20463">
    <property type="entry name" value="PDH_C"/>
    <property type="match status" value="1"/>
</dbReference>
<dbReference type="Gene3D" id="1.10.3660.10">
    <property type="entry name" value="6-phosphogluconate dehydrogenase C-terminal like domain"/>
    <property type="match status" value="1"/>
</dbReference>
<keyword evidence="4" id="KW-1185">Reference proteome</keyword>
<dbReference type="SUPFAM" id="SSF48179">
    <property type="entry name" value="6-phosphogluconate dehydrogenase C-terminal domain-like"/>
    <property type="match status" value="1"/>
</dbReference>
<dbReference type="Gene3D" id="3.40.50.720">
    <property type="entry name" value="NAD(P)-binding Rossmann-like Domain"/>
    <property type="match status" value="1"/>
</dbReference>
<evidence type="ECO:0000313" key="3">
    <source>
        <dbReference type="EMBL" id="GAA4427192.1"/>
    </source>
</evidence>